<accession>A0A502DN29</accession>
<sequence>MPYFPPHSDDNSSIQLKSIPLQAPWQTTTQPQIRRSRLDELAREYAEKLRAGGFSIVDGVAAIDRRRPRGNAAIGQPNNPQGHTRIQVMAQQIFGQGWSDWLEEPCALLGGECPAQLILTQTGRSRVQALLRAYEIAG</sequence>
<dbReference type="OrthoDB" id="5297879at2"/>
<evidence type="ECO:0000313" key="3">
    <source>
        <dbReference type="Proteomes" id="UP000319212"/>
    </source>
</evidence>
<name>A0A502DN29_9BURK</name>
<dbReference type="RefSeq" id="WP_140843619.1">
    <property type="nucleotide sequence ID" value="NZ_RCZI01000004.1"/>
</dbReference>
<comment type="caution">
    <text evidence="2">The sequence shown here is derived from an EMBL/GenBank/DDBJ whole genome shotgun (WGS) entry which is preliminary data.</text>
</comment>
<gene>
    <name evidence="2" type="ORF">EAH82_16770</name>
</gene>
<dbReference type="Pfam" id="PF09722">
    <property type="entry name" value="Xre_MbcA_ParS_C"/>
    <property type="match status" value="1"/>
</dbReference>
<dbReference type="InterPro" id="IPR024467">
    <property type="entry name" value="Xre/MbcA/ParS-like_toxin-bd"/>
</dbReference>
<evidence type="ECO:0000313" key="2">
    <source>
        <dbReference type="EMBL" id="TPG26040.1"/>
    </source>
</evidence>
<organism evidence="2 3">
    <name type="scientific">Variovorax guangxiensis</name>
    <dbReference type="NCBI Taxonomy" id="1775474"/>
    <lineage>
        <taxon>Bacteria</taxon>
        <taxon>Pseudomonadati</taxon>
        <taxon>Pseudomonadota</taxon>
        <taxon>Betaproteobacteria</taxon>
        <taxon>Burkholderiales</taxon>
        <taxon>Comamonadaceae</taxon>
        <taxon>Variovorax</taxon>
    </lineage>
</organism>
<evidence type="ECO:0000259" key="1">
    <source>
        <dbReference type="Pfam" id="PF09722"/>
    </source>
</evidence>
<dbReference type="AlphaFoldDB" id="A0A502DN29"/>
<feature type="domain" description="Antitoxin Xre/MbcA/ParS-like toxin-binding" evidence="1">
    <location>
        <begin position="90"/>
        <end position="135"/>
    </location>
</feature>
<protein>
    <submittedName>
        <fullName evidence="2">DUF2384 domain-containing protein</fullName>
    </submittedName>
</protein>
<dbReference type="EMBL" id="RCZI01000004">
    <property type="protein sequence ID" value="TPG26040.1"/>
    <property type="molecule type" value="Genomic_DNA"/>
</dbReference>
<dbReference type="Proteomes" id="UP000319212">
    <property type="component" value="Unassembled WGS sequence"/>
</dbReference>
<proteinExistence type="predicted"/>
<reference evidence="2 3" key="1">
    <citation type="journal article" date="2019" name="Environ. Microbiol.">
        <title>Species interactions and distinct microbial communities in high Arctic permafrost affected cryosols are associated with the CH4 and CO2 gas fluxes.</title>
        <authorList>
            <person name="Altshuler I."/>
            <person name="Hamel J."/>
            <person name="Turney S."/>
            <person name="Magnuson E."/>
            <person name="Levesque R."/>
            <person name="Greer C."/>
            <person name="Whyte L.G."/>
        </authorList>
    </citation>
    <scope>NUCLEOTIDE SEQUENCE [LARGE SCALE GENOMIC DNA]</scope>
    <source>
        <strain evidence="2 3">S06.C</strain>
    </source>
</reference>